<evidence type="ECO:0000313" key="1">
    <source>
        <dbReference type="EMBL" id="OIR07744.1"/>
    </source>
</evidence>
<accession>A0A1J5SUL6</accession>
<sequence>MKMKKIIPVSVFVLLLIAAAVFLVRHQHQVLSAEVPPSAWAAVIQDRTLADEETRLTRPAMADVEAVNESVLSSRLSGYVVRMPLFEGSRFKRGDLLATIEMSQSDSNRSQGNSLKTDLAAAESTLLVEQDRLQRSQKLFQIGGVSLEQVQVAEASMAAAQTRVTVARENFRNATLVAPFDGVVAARLAQPGDIATPGKPLLRVVALGPQRVLVDAPETTSVGGLLLNGKVYPVRPWPEATGQGLRRWEARIAGLTPGSKVDVNIVSFSGKGIFIPGDCMINNDGRRADLVRLPANGTDKATVQSVDLLAGGIEGAVATSGNLAGVRVACSSADVLNRLAGGAPYNISGAR</sequence>
<protein>
    <submittedName>
        <fullName evidence="1">Toluene efflux pump periplasmic linker protein TtgD</fullName>
    </submittedName>
</protein>
<organism evidence="1">
    <name type="scientific">mine drainage metagenome</name>
    <dbReference type="NCBI Taxonomy" id="410659"/>
    <lineage>
        <taxon>unclassified sequences</taxon>
        <taxon>metagenomes</taxon>
        <taxon>ecological metagenomes</taxon>
    </lineage>
</organism>
<name>A0A1J5SUL6_9ZZZZ</name>
<gene>
    <name evidence="1" type="primary">ttgD_1</name>
    <name evidence="1" type="ORF">GALL_100260</name>
</gene>
<dbReference type="NCBIfam" id="TIGR01730">
    <property type="entry name" value="RND_mfp"/>
    <property type="match status" value="1"/>
</dbReference>
<dbReference type="Gene3D" id="2.40.50.100">
    <property type="match status" value="1"/>
</dbReference>
<dbReference type="AlphaFoldDB" id="A0A1J5SUL6"/>
<dbReference type="Gene3D" id="1.10.287.470">
    <property type="entry name" value="Helix hairpin bin"/>
    <property type="match status" value="1"/>
</dbReference>
<dbReference type="EMBL" id="MLJW01000035">
    <property type="protein sequence ID" value="OIR07744.1"/>
    <property type="molecule type" value="Genomic_DNA"/>
</dbReference>
<dbReference type="PANTHER" id="PTHR30469:SF38">
    <property type="entry name" value="HLYD FAMILY SECRETION PROTEIN"/>
    <property type="match status" value="1"/>
</dbReference>
<dbReference type="GO" id="GO:0015562">
    <property type="term" value="F:efflux transmembrane transporter activity"/>
    <property type="evidence" value="ECO:0007669"/>
    <property type="project" value="TreeGrafter"/>
</dbReference>
<dbReference type="GO" id="GO:1990281">
    <property type="term" value="C:efflux pump complex"/>
    <property type="evidence" value="ECO:0007669"/>
    <property type="project" value="TreeGrafter"/>
</dbReference>
<reference evidence="1" key="1">
    <citation type="submission" date="2016-10" db="EMBL/GenBank/DDBJ databases">
        <title>Sequence of Gallionella enrichment culture.</title>
        <authorList>
            <person name="Poehlein A."/>
            <person name="Muehling M."/>
            <person name="Daniel R."/>
        </authorList>
    </citation>
    <scope>NUCLEOTIDE SEQUENCE</scope>
</reference>
<dbReference type="SUPFAM" id="SSF111369">
    <property type="entry name" value="HlyD-like secretion proteins"/>
    <property type="match status" value="1"/>
</dbReference>
<proteinExistence type="predicted"/>
<dbReference type="InterPro" id="IPR006143">
    <property type="entry name" value="RND_pump_MFP"/>
</dbReference>
<dbReference type="PANTHER" id="PTHR30469">
    <property type="entry name" value="MULTIDRUG RESISTANCE PROTEIN MDTA"/>
    <property type="match status" value="1"/>
</dbReference>
<comment type="caution">
    <text evidence="1">The sequence shown here is derived from an EMBL/GenBank/DDBJ whole genome shotgun (WGS) entry which is preliminary data.</text>
</comment>
<dbReference type="Gene3D" id="2.40.30.170">
    <property type="match status" value="1"/>
</dbReference>